<proteinExistence type="predicted"/>
<comment type="subcellular location">
    <subcellularLocation>
        <location evidence="1">Secreted</location>
        <location evidence="1">Cell wall</location>
    </subcellularLocation>
</comment>
<feature type="chain" id="PRO_5017652993" description="Receptor L-domain domain-containing protein" evidence="6">
    <location>
        <begin position="32"/>
        <end position="496"/>
    </location>
</feature>
<name>A0A3D8RW64_9HELO</name>
<feature type="signal peptide" evidence="6">
    <location>
        <begin position="1"/>
        <end position="31"/>
    </location>
</feature>
<evidence type="ECO:0000313" key="7">
    <source>
        <dbReference type="EMBL" id="RDW78312.1"/>
    </source>
</evidence>
<protein>
    <recommendedName>
        <fullName evidence="9">Receptor L-domain domain-containing protein</fullName>
    </recommendedName>
</protein>
<reference evidence="7 8" key="1">
    <citation type="journal article" date="2018" name="IMA Fungus">
        <title>IMA Genome-F 9: Draft genome sequence of Annulohypoxylon stygium, Aspergillus mulundensis, Berkeleyomyces basicola (syn. Thielaviopsis basicola), Ceratocystis smalleyi, two Cercospora beticola strains, Coleophoma cylindrospora, Fusarium fracticaudum, Phialophora cf. hyalina, and Morchella septimelata.</title>
        <authorList>
            <person name="Wingfield B.D."/>
            <person name="Bills G.F."/>
            <person name="Dong Y."/>
            <person name="Huang W."/>
            <person name="Nel W.J."/>
            <person name="Swalarsk-Parry B.S."/>
            <person name="Vaghefi N."/>
            <person name="Wilken P.M."/>
            <person name="An Z."/>
            <person name="de Beer Z.W."/>
            <person name="De Vos L."/>
            <person name="Chen L."/>
            <person name="Duong T.A."/>
            <person name="Gao Y."/>
            <person name="Hammerbacher A."/>
            <person name="Kikkert J.R."/>
            <person name="Li Y."/>
            <person name="Li H."/>
            <person name="Li K."/>
            <person name="Li Q."/>
            <person name="Liu X."/>
            <person name="Ma X."/>
            <person name="Naidoo K."/>
            <person name="Pethybridge S.J."/>
            <person name="Sun J."/>
            <person name="Steenkamp E.T."/>
            <person name="van der Nest M.A."/>
            <person name="van Wyk S."/>
            <person name="Wingfield M.J."/>
            <person name="Xiong C."/>
            <person name="Yue Q."/>
            <person name="Zhang X."/>
        </authorList>
    </citation>
    <scope>NUCLEOTIDE SEQUENCE [LARGE SCALE GENOMIC DNA]</scope>
    <source>
        <strain evidence="7 8">BP5796</strain>
    </source>
</reference>
<evidence type="ECO:0000256" key="2">
    <source>
        <dbReference type="ARBA" id="ARBA00022512"/>
    </source>
</evidence>
<dbReference type="GO" id="GO:0009277">
    <property type="term" value="C:fungal-type cell wall"/>
    <property type="evidence" value="ECO:0007669"/>
    <property type="project" value="TreeGrafter"/>
</dbReference>
<dbReference type="InterPro" id="IPR036941">
    <property type="entry name" value="Rcpt_L-dom_sf"/>
</dbReference>
<dbReference type="Proteomes" id="UP000256328">
    <property type="component" value="Unassembled WGS sequence"/>
</dbReference>
<keyword evidence="2" id="KW-0134">Cell wall</keyword>
<evidence type="ECO:0000256" key="6">
    <source>
        <dbReference type="SAM" id="SignalP"/>
    </source>
</evidence>
<evidence type="ECO:0000256" key="4">
    <source>
        <dbReference type="ARBA" id="ARBA00022729"/>
    </source>
</evidence>
<evidence type="ECO:0000256" key="3">
    <source>
        <dbReference type="ARBA" id="ARBA00022525"/>
    </source>
</evidence>
<sequence>MLTPVSQTLTLGPQAFMLWALMFCVAHIGVAANSSCIIHSGGHFTINNQSDANALSGCNTLNGDVHIINANLDTLNLHGISAISGDLNISSCSSLTAISAPNLTSIEGGLILQNLPKLQSFDFPTLKYGTNLILKDLPSISVAQLPQFSAECMQVVVSRTSAAILTLDLKFAQDLKITDNPNLNSIFLQQMNQAGSMLVSGNGNKASAQAYFDSLSTAGTIILSSIGYLSMAQIQTVVRDLMIEGNYFNSVTFPHLTNIGGTLAFIDNVNLYHFHMAALAGIGLQDLTGSLLIKGNSLLAVEHLGSLDLVASDIIIEGFLSNVSFPAMFRFWGQVSVNSTNPNFDCSAMDAIYEATPKADRQALLYTCRASASGSSRDFAKHLAFYLKPKEISKATIGGIVIGCVGLTALREERPPSCSSEREASEDFEEFEMPPIYREHALPEEIPPVYKETASTIEITLHELDSSTLNSIELNSDQQLDLDTSASRRSSLALHT</sequence>
<comment type="caution">
    <text evidence="7">The sequence shown here is derived from an EMBL/GenBank/DDBJ whole genome shotgun (WGS) entry which is preliminary data.</text>
</comment>
<dbReference type="GO" id="GO:0009986">
    <property type="term" value="C:cell surface"/>
    <property type="evidence" value="ECO:0007669"/>
    <property type="project" value="TreeGrafter"/>
</dbReference>
<dbReference type="GO" id="GO:0031505">
    <property type="term" value="P:fungal-type cell wall organization"/>
    <property type="evidence" value="ECO:0007669"/>
    <property type="project" value="TreeGrafter"/>
</dbReference>
<keyword evidence="4 6" id="KW-0732">Signal</keyword>
<dbReference type="InterPro" id="IPR051648">
    <property type="entry name" value="CWI-Assembly_Regulator"/>
</dbReference>
<keyword evidence="3" id="KW-0964">Secreted</keyword>
<dbReference type="AlphaFoldDB" id="A0A3D8RW64"/>
<dbReference type="PANTHER" id="PTHR31018">
    <property type="entry name" value="SPORULATION-SPECIFIC PROTEIN-RELATED"/>
    <property type="match status" value="1"/>
</dbReference>
<evidence type="ECO:0008006" key="9">
    <source>
        <dbReference type="Google" id="ProtNLM"/>
    </source>
</evidence>
<dbReference type="EMBL" id="PDLN01000008">
    <property type="protein sequence ID" value="RDW78312.1"/>
    <property type="molecule type" value="Genomic_DNA"/>
</dbReference>
<keyword evidence="8" id="KW-1185">Reference proteome</keyword>
<organism evidence="7 8">
    <name type="scientific">Coleophoma crateriformis</name>
    <dbReference type="NCBI Taxonomy" id="565419"/>
    <lineage>
        <taxon>Eukaryota</taxon>
        <taxon>Fungi</taxon>
        <taxon>Dikarya</taxon>
        <taxon>Ascomycota</taxon>
        <taxon>Pezizomycotina</taxon>
        <taxon>Leotiomycetes</taxon>
        <taxon>Helotiales</taxon>
        <taxon>Dermateaceae</taxon>
        <taxon>Coleophoma</taxon>
    </lineage>
</organism>
<dbReference type="Gene3D" id="3.80.20.20">
    <property type="entry name" value="Receptor L-domain"/>
    <property type="match status" value="1"/>
</dbReference>
<accession>A0A3D8RW64</accession>
<evidence type="ECO:0000256" key="5">
    <source>
        <dbReference type="ARBA" id="ARBA00023180"/>
    </source>
</evidence>
<dbReference type="GO" id="GO:0005886">
    <property type="term" value="C:plasma membrane"/>
    <property type="evidence" value="ECO:0007669"/>
    <property type="project" value="TreeGrafter"/>
</dbReference>
<dbReference type="SUPFAM" id="SSF52058">
    <property type="entry name" value="L domain-like"/>
    <property type="match status" value="2"/>
</dbReference>
<dbReference type="PANTHER" id="PTHR31018:SF3">
    <property type="entry name" value="RECEPTOR PROTEIN-TYROSINE KINASE"/>
    <property type="match status" value="1"/>
</dbReference>
<dbReference type="OrthoDB" id="3542863at2759"/>
<keyword evidence="5" id="KW-0325">Glycoprotein</keyword>
<evidence type="ECO:0000256" key="1">
    <source>
        <dbReference type="ARBA" id="ARBA00004191"/>
    </source>
</evidence>
<evidence type="ECO:0000313" key="8">
    <source>
        <dbReference type="Proteomes" id="UP000256328"/>
    </source>
</evidence>
<gene>
    <name evidence="7" type="ORF">BP5796_06164</name>
</gene>